<dbReference type="Gene3D" id="3.30.200.20">
    <property type="entry name" value="Phosphorylase Kinase, domain 1"/>
    <property type="match status" value="1"/>
</dbReference>
<evidence type="ECO:0000256" key="1">
    <source>
        <dbReference type="ARBA" id="ARBA00004162"/>
    </source>
</evidence>
<comment type="subcellular location">
    <subcellularLocation>
        <location evidence="1">Cell membrane</location>
        <topology evidence="1">Single-pass membrane protein</topology>
    </subcellularLocation>
    <subcellularLocation>
        <location evidence="2">Endoplasmic reticulum membrane</location>
        <topology evidence="2">Single-pass membrane protein</topology>
    </subcellularLocation>
    <subcellularLocation>
        <location evidence="3">Membrane</location>
        <topology evidence="3">Single-pass type I membrane protein</topology>
    </subcellularLocation>
</comment>
<evidence type="ECO:0000256" key="5">
    <source>
        <dbReference type="ARBA" id="ARBA00022475"/>
    </source>
</evidence>
<dbReference type="GO" id="GO:0005524">
    <property type="term" value="F:ATP binding"/>
    <property type="evidence" value="ECO:0007669"/>
    <property type="project" value="UniProtKB-UniRule"/>
</dbReference>
<dbReference type="InterPro" id="IPR000719">
    <property type="entry name" value="Prot_kinase_dom"/>
</dbReference>
<dbReference type="Gene3D" id="1.10.510.10">
    <property type="entry name" value="Transferase(Phosphotransferase) domain 1"/>
    <property type="match status" value="1"/>
</dbReference>
<keyword evidence="8" id="KW-0433">Leucine-rich repeat</keyword>
<evidence type="ECO:0000256" key="24">
    <source>
        <dbReference type="ARBA" id="ARBA00072040"/>
    </source>
</evidence>
<evidence type="ECO:0000256" key="6">
    <source>
        <dbReference type="ARBA" id="ARBA00022527"/>
    </source>
</evidence>
<keyword evidence="7" id="KW-0597">Phosphoprotein</keyword>
<dbReference type="Pfam" id="PF07714">
    <property type="entry name" value="PK_Tyr_Ser-Thr"/>
    <property type="match status" value="1"/>
</dbReference>
<dbReference type="EMBL" id="JACEFO010000592">
    <property type="protein sequence ID" value="KAF8762959.1"/>
    <property type="molecule type" value="Genomic_DNA"/>
</dbReference>
<dbReference type="OrthoDB" id="676979at2759"/>
<evidence type="ECO:0000256" key="3">
    <source>
        <dbReference type="ARBA" id="ARBA00004479"/>
    </source>
</evidence>
<evidence type="ECO:0000259" key="27">
    <source>
        <dbReference type="PROSITE" id="PS50011"/>
    </source>
</evidence>
<protein>
    <recommendedName>
        <fullName evidence="24">Receptor kinase-like protein Xa21</fullName>
        <ecNumber evidence="4">2.7.11.1</ecNumber>
    </recommendedName>
</protein>
<keyword evidence="9" id="KW-0808">Transferase</keyword>
<evidence type="ECO:0000256" key="14">
    <source>
        <dbReference type="ARBA" id="ARBA00022777"/>
    </source>
</evidence>
<evidence type="ECO:0000256" key="18">
    <source>
        <dbReference type="ARBA" id="ARBA00023170"/>
    </source>
</evidence>
<reference evidence="28" key="1">
    <citation type="submission" date="2020-07" db="EMBL/GenBank/DDBJ databases">
        <title>Genome sequence and genetic diversity analysis of an under-domesticated orphan crop, white fonio (Digitaria exilis).</title>
        <authorList>
            <person name="Bennetzen J.L."/>
            <person name="Chen S."/>
            <person name="Ma X."/>
            <person name="Wang X."/>
            <person name="Yssel A.E.J."/>
            <person name="Chaluvadi S.R."/>
            <person name="Johnson M."/>
            <person name="Gangashetty P."/>
            <person name="Hamidou F."/>
            <person name="Sanogo M.D."/>
            <person name="Zwaenepoel A."/>
            <person name="Wallace J."/>
            <person name="Van De Peer Y."/>
            <person name="Van Deynze A."/>
        </authorList>
    </citation>
    <scope>NUCLEOTIDE SEQUENCE</scope>
    <source>
        <tissue evidence="28">Leaves</tissue>
    </source>
</reference>
<evidence type="ECO:0000256" key="12">
    <source>
        <dbReference type="ARBA" id="ARBA00022737"/>
    </source>
</evidence>
<evidence type="ECO:0000256" key="15">
    <source>
        <dbReference type="ARBA" id="ARBA00022840"/>
    </source>
</evidence>
<keyword evidence="29" id="KW-1185">Reference proteome</keyword>
<dbReference type="PANTHER" id="PTHR27008">
    <property type="entry name" value="OS04G0122200 PROTEIN"/>
    <property type="match status" value="1"/>
</dbReference>
<sequence>MSSNLMGMISPSLSNLSFLHTLNLSSNRLSGNIPSELGLLRRLQVISLGGNFLTGEIPTSLTNCTHLTHLELQHNGLYGEIPVNLSYCRELRVFNVSVNTLSSGIPPSFGLLSKLEFFGLHRSNLTGGIPPSLGNLSSLLAFDASENFNLGGNIPDTLGKLTKLNYLRLASAGLGGEIPASLFNISSLRVLDLGNNDLSGVLPADIGFTLPRIQYLSLYNCGLKGRIPASISNTTGLRLIQLHENRLQGSVPPDIGRLNNLRVLALADNALTGTIPETIGSLHNMTGLDVSGNNLSGEIPPMLVANLTELAFLDLSQNELQGSIPQSFGVMRNIAVLDLTYNQFSGMIPKDTTQCQAMEYLFLQGNQLVGRIPESLGSLKGLQYLDMSQNNLSSSIPDFLSTLQYLRSLNLSYNQFDGPVPTRGVFNDSRNFFVAGNRVCGGVPELQLPKCTGTDNSGRRLHKSRTVLIVSITIGSLLALVIVTCIFVMYAQNRMNQQLVQQHVKLSYAELQRATDGFSVSSLIGVGSFGSVYRGTLGNEGQEVAIKVLNLLQHGAERSFLAECEALRSLRHRNLVKVITACSTMDHSGHDFNALVYEFMPNRDMDKWLHPSVGEGDTSSRTLTMAERVGIALDVAEALDYLHNHGQAPIVHCDLKPSNGLLDNEMVAHVGDFGLSRFVQGANNNSFQHTSNTIGIKGTIGYIPPEYGMGGEISVEGDVYSYGILLLEIFTAKRPTDPLFQGGQSIRSYVAAAYPERAMEVADPNLVQHEENNMDEGSLEECLLSVFRVALRCTEGSPRARMLTRDAIRELTAVRDVCDD</sequence>
<dbReference type="Gene3D" id="3.80.10.10">
    <property type="entry name" value="Ribonuclease Inhibitor"/>
    <property type="match status" value="3"/>
</dbReference>
<dbReference type="AlphaFoldDB" id="A0A835KPT2"/>
<dbReference type="PANTHER" id="PTHR27008:SF566">
    <property type="entry name" value="OS06G0583600 PROTEIN"/>
    <property type="match status" value="1"/>
</dbReference>
<evidence type="ECO:0000256" key="13">
    <source>
        <dbReference type="ARBA" id="ARBA00022741"/>
    </source>
</evidence>
<keyword evidence="6" id="KW-0723">Serine/threonine-protein kinase</keyword>
<dbReference type="SUPFAM" id="SSF56112">
    <property type="entry name" value="Protein kinase-like (PK-like)"/>
    <property type="match status" value="1"/>
</dbReference>
<keyword evidence="16 26" id="KW-1133">Transmembrane helix</keyword>
<name>A0A835KPT2_9POAL</name>
<proteinExistence type="predicted"/>
<evidence type="ECO:0000256" key="19">
    <source>
        <dbReference type="ARBA" id="ARBA00023180"/>
    </source>
</evidence>
<evidence type="ECO:0000256" key="20">
    <source>
        <dbReference type="ARBA" id="ARBA00047899"/>
    </source>
</evidence>
<feature type="binding site" evidence="25">
    <location>
        <position position="547"/>
    </location>
    <ligand>
        <name>ATP</name>
        <dbReference type="ChEBI" id="CHEBI:30616"/>
    </ligand>
</feature>
<comment type="caution">
    <text evidence="28">The sequence shown here is derived from an EMBL/GenBank/DDBJ whole genome shotgun (WGS) entry which is preliminary data.</text>
</comment>
<gene>
    <name evidence="28" type="ORF">HU200_008805</name>
</gene>
<keyword evidence="12" id="KW-0677">Repeat</keyword>
<evidence type="ECO:0000256" key="25">
    <source>
        <dbReference type="PROSITE-ProRule" id="PRU10141"/>
    </source>
</evidence>
<evidence type="ECO:0000256" key="26">
    <source>
        <dbReference type="SAM" id="Phobius"/>
    </source>
</evidence>
<comment type="catalytic activity">
    <reaction evidence="20">
        <text>L-threonyl-[protein] + ATP = O-phospho-L-threonyl-[protein] + ADP + H(+)</text>
        <dbReference type="Rhea" id="RHEA:46608"/>
        <dbReference type="Rhea" id="RHEA-COMP:11060"/>
        <dbReference type="Rhea" id="RHEA-COMP:11605"/>
        <dbReference type="ChEBI" id="CHEBI:15378"/>
        <dbReference type="ChEBI" id="CHEBI:30013"/>
        <dbReference type="ChEBI" id="CHEBI:30616"/>
        <dbReference type="ChEBI" id="CHEBI:61977"/>
        <dbReference type="ChEBI" id="CHEBI:456216"/>
        <dbReference type="EC" id="2.7.11.1"/>
    </reaction>
</comment>
<dbReference type="Pfam" id="PF00560">
    <property type="entry name" value="LRR_1"/>
    <property type="match status" value="2"/>
</dbReference>
<evidence type="ECO:0000256" key="21">
    <source>
        <dbReference type="ARBA" id="ARBA00048679"/>
    </source>
</evidence>
<evidence type="ECO:0000256" key="23">
    <source>
        <dbReference type="ARBA" id="ARBA00056628"/>
    </source>
</evidence>
<evidence type="ECO:0000256" key="16">
    <source>
        <dbReference type="ARBA" id="ARBA00022989"/>
    </source>
</evidence>
<evidence type="ECO:0000313" key="29">
    <source>
        <dbReference type="Proteomes" id="UP000636709"/>
    </source>
</evidence>
<evidence type="ECO:0000256" key="10">
    <source>
        <dbReference type="ARBA" id="ARBA00022692"/>
    </source>
</evidence>
<keyword evidence="18" id="KW-0675">Receptor</keyword>
<keyword evidence="5" id="KW-1003">Cell membrane</keyword>
<dbReference type="SMART" id="SM00369">
    <property type="entry name" value="LRR_TYP"/>
    <property type="match status" value="6"/>
</dbReference>
<dbReference type="Pfam" id="PF13516">
    <property type="entry name" value="LRR_6"/>
    <property type="match status" value="1"/>
</dbReference>
<feature type="transmembrane region" description="Helical" evidence="26">
    <location>
        <begin position="467"/>
        <end position="491"/>
    </location>
</feature>
<organism evidence="28 29">
    <name type="scientific">Digitaria exilis</name>
    <dbReference type="NCBI Taxonomy" id="1010633"/>
    <lineage>
        <taxon>Eukaryota</taxon>
        <taxon>Viridiplantae</taxon>
        <taxon>Streptophyta</taxon>
        <taxon>Embryophyta</taxon>
        <taxon>Tracheophyta</taxon>
        <taxon>Spermatophyta</taxon>
        <taxon>Magnoliopsida</taxon>
        <taxon>Liliopsida</taxon>
        <taxon>Poales</taxon>
        <taxon>Poaceae</taxon>
        <taxon>PACMAD clade</taxon>
        <taxon>Panicoideae</taxon>
        <taxon>Panicodae</taxon>
        <taxon>Paniceae</taxon>
        <taxon>Anthephorinae</taxon>
        <taxon>Digitaria</taxon>
    </lineage>
</organism>
<dbReference type="FunFam" id="3.30.200.20:FF:000432">
    <property type="entry name" value="LRR receptor-like serine/threonine-protein kinase EFR"/>
    <property type="match status" value="1"/>
</dbReference>
<keyword evidence="13 25" id="KW-0547">Nucleotide-binding</keyword>
<dbReference type="PROSITE" id="PS50011">
    <property type="entry name" value="PROTEIN_KINASE_DOM"/>
    <property type="match status" value="1"/>
</dbReference>
<dbReference type="InterPro" id="IPR017441">
    <property type="entry name" value="Protein_kinase_ATP_BS"/>
</dbReference>
<dbReference type="InterPro" id="IPR055414">
    <property type="entry name" value="LRR_R13L4/SHOC2-like"/>
</dbReference>
<keyword evidence="15 25" id="KW-0067">ATP-binding</keyword>
<comment type="function">
    <text evidence="22">Receptor kinase that detects X.oryzae pv. oryzae protein Ax21 to promote innate immunity. Following X.oryzae pv. oryzae protein Ax21 detection, undergoes cleavage, releasing the processed protein kinase Xa21 chain.</text>
</comment>
<evidence type="ECO:0000256" key="8">
    <source>
        <dbReference type="ARBA" id="ARBA00022614"/>
    </source>
</evidence>
<dbReference type="InterPro" id="IPR011009">
    <property type="entry name" value="Kinase-like_dom_sf"/>
</dbReference>
<dbReference type="GO" id="GO:0004674">
    <property type="term" value="F:protein serine/threonine kinase activity"/>
    <property type="evidence" value="ECO:0007669"/>
    <property type="project" value="UniProtKB-KW"/>
</dbReference>
<dbReference type="Proteomes" id="UP000636709">
    <property type="component" value="Unassembled WGS sequence"/>
</dbReference>
<dbReference type="PROSITE" id="PS00107">
    <property type="entry name" value="PROTEIN_KINASE_ATP"/>
    <property type="match status" value="1"/>
</dbReference>
<dbReference type="SUPFAM" id="SSF52047">
    <property type="entry name" value="RNI-like"/>
    <property type="match status" value="1"/>
</dbReference>
<evidence type="ECO:0000256" key="22">
    <source>
        <dbReference type="ARBA" id="ARBA00054320"/>
    </source>
</evidence>
<evidence type="ECO:0000256" key="11">
    <source>
        <dbReference type="ARBA" id="ARBA00022729"/>
    </source>
</evidence>
<dbReference type="FunFam" id="1.10.510.10:FF:000358">
    <property type="entry name" value="Putative leucine-rich repeat receptor-like serine/threonine-protein kinase"/>
    <property type="match status" value="1"/>
</dbReference>
<evidence type="ECO:0000256" key="17">
    <source>
        <dbReference type="ARBA" id="ARBA00023136"/>
    </source>
</evidence>
<dbReference type="InterPro" id="IPR032675">
    <property type="entry name" value="LRR_dom_sf"/>
</dbReference>
<dbReference type="InterPro" id="IPR001245">
    <property type="entry name" value="Ser-Thr/Tyr_kinase_cat_dom"/>
</dbReference>
<evidence type="ECO:0000256" key="2">
    <source>
        <dbReference type="ARBA" id="ARBA00004389"/>
    </source>
</evidence>
<dbReference type="SUPFAM" id="SSF52058">
    <property type="entry name" value="L domain-like"/>
    <property type="match status" value="1"/>
</dbReference>
<dbReference type="PROSITE" id="PS51450">
    <property type="entry name" value="LRR"/>
    <property type="match status" value="1"/>
</dbReference>
<dbReference type="EC" id="2.7.11.1" evidence="4"/>
<feature type="domain" description="Protein kinase" evidence="27">
    <location>
        <begin position="518"/>
        <end position="814"/>
    </location>
</feature>
<dbReference type="Pfam" id="PF13855">
    <property type="entry name" value="LRR_8"/>
    <property type="match status" value="1"/>
</dbReference>
<keyword evidence="11" id="KW-0732">Signal</keyword>
<dbReference type="GO" id="GO:0005789">
    <property type="term" value="C:endoplasmic reticulum membrane"/>
    <property type="evidence" value="ECO:0007669"/>
    <property type="project" value="UniProtKB-SubCell"/>
</dbReference>
<comment type="catalytic activity">
    <reaction evidence="21">
        <text>L-seryl-[protein] + ATP = O-phospho-L-seryl-[protein] + ADP + H(+)</text>
        <dbReference type="Rhea" id="RHEA:17989"/>
        <dbReference type="Rhea" id="RHEA-COMP:9863"/>
        <dbReference type="Rhea" id="RHEA-COMP:11604"/>
        <dbReference type="ChEBI" id="CHEBI:15378"/>
        <dbReference type="ChEBI" id="CHEBI:29999"/>
        <dbReference type="ChEBI" id="CHEBI:30616"/>
        <dbReference type="ChEBI" id="CHEBI:83421"/>
        <dbReference type="ChEBI" id="CHEBI:456216"/>
        <dbReference type="EC" id="2.7.11.1"/>
    </reaction>
</comment>
<accession>A0A835KPT2</accession>
<evidence type="ECO:0000256" key="9">
    <source>
        <dbReference type="ARBA" id="ARBA00022679"/>
    </source>
</evidence>
<comment type="function">
    <text evidence="23">The processed protein kinase Xa21 chain released by protein cleavage after X.oryzae pv. oryzae protein Ax21 detection translocates into the nucleus where it can bind and regulate WRKY62, a transcription factor. Confers resistance to the bacterial pathogen X.oryzae pv. oryzae (Xoo).</text>
</comment>
<keyword evidence="10 26" id="KW-0812">Transmembrane</keyword>
<evidence type="ECO:0000256" key="7">
    <source>
        <dbReference type="ARBA" id="ARBA00022553"/>
    </source>
</evidence>
<dbReference type="InterPro" id="IPR001611">
    <property type="entry name" value="Leu-rich_rpt"/>
</dbReference>
<dbReference type="GO" id="GO:0005886">
    <property type="term" value="C:plasma membrane"/>
    <property type="evidence" value="ECO:0007669"/>
    <property type="project" value="UniProtKB-SubCell"/>
</dbReference>
<keyword evidence="17 26" id="KW-0472">Membrane</keyword>
<evidence type="ECO:0000313" key="28">
    <source>
        <dbReference type="EMBL" id="KAF8762959.1"/>
    </source>
</evidence>
<evidence type="ECO:0000256" key="4">
    <source>
        <dbReference type="ARBA" id="ARBA00012513"/>
    </source>
</evidence>
<keyword evidence="19" id="KW-0325">Glycoprotein</keyword>
<dbReference type="Pfam" id="PF23598">
    <property type="entry name" value="LRR_14"/>
    <property type="match status" value="1"/>
</dbReference>
<dbReference type="SMART" id="SM00220">
    <property type="entry name" value="S_TKc"/>
    <property type="match status" value="1"/>
</dbReference>
<dbReference type="FunFam" id="3.80.10.10:FF:000288">
    <property type="entry name" value="LRR receptor-like serine/threonine-protein kinase EFR"/>
    <property type="match status" value="1"/>
</dbReference>
<keyword evidence="14" id="KW-0418">Kinase</keyword>
<dbReference type="InterPro" id="IPR051809">
    <property type="entry name" value="Plant_receptor-like_S/T_kinase"/>
</dbReference>
<dbReference type="InterPro" id="IPR003591">
    <property type="entry name" value="Leu-rich_rpt_typical-subtyp"/>
</dbReference>
<dbReference type="FunFam" id="3.80.10.10:FF:000095">
    <property type="entry name" value="LRR receptor-like serine/threonine-protein kinase GSO1"/>
    <property type="match status" value="1"/>
</dbReference>